<dbReference type="InterPro" id="IPR029787">
    <property type="entry name" value="Nucleotide_cyclase"/>
</dbReference>
<dbReference type="Gene3D" id="3.20.20.450">
    <property type="entry name" value="EAL domain"/>
    <property type="match status" value="1"/>
</dbReference>
<keyword evidence="2" id="KW-1133">Transmembrane helix</keyword>
<dbReference type="Proteomes" id="UP000285478">
    <property type="component" value="Chromosome"/>
</dbReference>
<reference evidence="5 6" key="1">
    <citation type="journal article" date="2018" name="Environ. Microbiol.">
        <title>Genomes of ubiquitous marine and hypersaline Hydrogenovibrio, Thiomicrorhabdus and Thiomicrospira spp. encode a diversity of mechanisms to sustain chemolithoautotrophy in heterogeneous environments.</title>
        <authorList>
            <person name="Scott K.M."/>
            <person name="Williams J."/>
            <person name="Porter C.M.B."/>
            <person name="Russel S."/>
            <person name="Harmer T.L."/>
            <person name="Paul J.H."/>
            <person name="Antonen K.M."/>
            <person name="Bridges M.K."/>
            <person name="Camper G.J."/>
            <person name="Campla C.K."/>
            <person name="Casella L.G."/>
            <person name="Chase E."/>
            <person name="Conrad J.W."/>
            <person name="Cruz M.C."/>
            <person name="Dunlap D.S."/>
            <person name="Duran L."/>
            <person name="Fahsbender E.M."/>
            <person name="Goldsmith D.B."/>
            <person name="Keeley R.F."/>
            <person name="Kondoff M.R."/>
            <person name="Kussy B.I."/>
            <person name="Lane M.K."/>
            <person name="Lawler S."/>
            <person name="Leigh B.A."/>
            <person name="Lewis C."/>
            <person name="Lostal L.M."/>
            <person name="Marking D."/>
            <person name="Mancera P.A."/>
            <person name="McClenthan E.C."/>
            <person name="McIntyre E.A."/>
            <person name="Mine J.A."/>
            <person name="Modi S."/>
            <person name="Moore B.D."/>
            <person name="Morgan W.A."/>
            <person name="Nelson K.M."/>
            <person name="Nguyen K.N."/>
            <person name="Ogburn N."/>
            <person name="Parrino D.G."/>
            <person name="Pedapudi A.D."/>
            <person name="Pelham R.P."/>
            <person name="Preece A.M."/>
            <person name="Rampersad E.A."/>
            <person name="Richardson J.C."/>
            <person name="Rodgers C.M."/>
            <person name="Schaffer B.L."/>
            <person name="Sheridan N.E."/>
            <person name="Solone M.R."/>
            <person name="Staley Z.R."/>
            <person name="Tabuchi M."/>
            <person name="Waide R.J."/>
            <person name="Wanjugi P.W."/>
            <person name="Young S."/>
            <person name="Clum A."/>
            <person name="Daum C."/>
            <person name="Huntemann M."/>
            <person name="Ivanova N."/>
            <person name="Kyrpides N."/>
            <person name="Mikhailova N."/>
            <person name="Palaniappan K."/>
            <person name="Pillay M."/>
            <person name="Reddy T.B.K."/>
            <person name="Shapiro N."/>
            <person name="Stamatis D."/>
            <person name="Varghese N."/>
            <person name="Woyke T."/>
            <person name="Boden R."/>
            <person name="Freyermuth S.K."/>
            <person name="Kerfeld C.A."/>
        </authorList>
    </citation>
    <scope>NUCLEOTIDE SEQUENCE [LARGE SCALE GENOMIC DNA]</scope>
    <source>
        <strain evidence="5 6">JR-2</strain>
    </source>
</reference>
<dbReference type="Gene3D" id="3.30.450.290">
    <property type="match status" value="1"/>
</dbReference>
<gene>
    <name evidence="5" type="ORF">EPV75_04430</name>
</gene>
<dbReference type="Pfam" id="PF00990">
    <property type="entry name" value="GGDEF"/>
    <property type="match status" value="1"/>
</dbReference>
<dbReference type="KEGG" id="htr:EPV75_04430"/>
<dbReference type="SMART" id="SM00267">
    <property type="entry name" value="GGDEF"/>
    <property type="match status" value="1"/>
</dbReference>
<evidence type="ECO:0000259" key="4">
    <source>
        <dbReference type="PROSITE" id="PS50887"/>
    </source>
</evidence>
<evidence type="ECO:0000256" key="1">
    <source>
        <dbReference type="ARBA" id="ARBA00001946"/>
    </source>
</evidence>
<evidence type="ECO:0000313" key="5">
    <source>
        <dbReference type="EMBL" id="QAB16425.1"/>
    </source>
</evidence>
<feature type="domain" description="GGDEF" evidence="4">
    <location>
        <begin position="455"/>
        <end position="589"/>
    </location>
</feature>
<keyword evidence="2" id="KW-0812">Transmembrane</keyword>
<evidence type="ECO:0000256" key="2">
    <source>
        <dbReference type="SAM" id="Phobius"/>
    </source>
</evidence>
<dbReference type="InterPro" id="IPR001633">
    <property type="entry name" value="EAL_dom"/>
</dbReference>
<evidence type="ECO:0000259" key="3">
    <source>
        <dbReference type="PROSITE" id="PS50883"/>
    </source>
</evidence>
<accession>A0A410H678</accession>
<organism evidence="5 6">
    <name type="scientific">Hydrogenovibrio thermophilus</name>
    <dbReference type="NCBI Taxonomy" id="265883"/>
    <lineage>
        <taxon>Bacteria</taxon>
        <taxon>Pseudomonadati</taxon>
        <taxon>Pseudomonadota</taxon>
        <taxon>Gammaproteobacteria</taxon>
        <taxon>Thiotrichales</taxon>
        <taxon>Piscirickettsiaceae</taxon>
        <taxon>Hydrogenovibrio</taxon>
    </lineage>
</organism>
<dbReference type="PANTHER" id="PTHR33121:SF71">
    <property type="entry name" value="OXYGEN SENSOR PROTEIN DOSP"/>
    <property type="match status" value="1"/>
</dbReference>
<dbReference type="NCBIfam" id="TIGR00254">
    <property type="entry name" value="GGDEF"/>
    <property type="match status" value="1"/>
</dbReference>
<keyword evidence="6" id="KW-1185">Reference proteome</keyword>
<dbReference type="FunFam" id="3.30.70.270:FF:000001">
    <property type="entry name" value="Diguanylate cyclase domain protein"/>
    <property type="match status" value="1"/>
</dbReference>
<sequence>MLAGALITALAVFIITLFAASQIFTQRFSEQSVENAESLSQLSFDNMYQLMSKGWNREQLLKFRADLKQTYQDHDMTFSIYRSDIVNRQFGFLASDVSDSMQPFFQEVLKSKKPMQIKQDEWVRSFRPLVAQNACLQCHTQAKVGDVLGVMGIEQNIGQVLKPARNEFLVWMLLLMPIPVLLALWVGRRFSKSLLRSVHDLNQQVVSINQIDDLKKLAHGKSVFDYTEFDQLNDSLNQLGDKIKNIAIDRDILDFEIQLLDKLVLSSEIVKDWKQHICLLMEEINQILPLYTLFVVFRTDDAEQYVIEVFWLGKPEKAIEKELEVHAKQILSEVSIFEQGSVFKVNHSYATKEPLAVENRIQTQSKSLILDTPKIGGVVGLGVKTFPPKDSSRSVVVESILTTLVNVIGSIKAINKFTKELEYYATRDPLTHLFNQRVFHEMLAYEVGRAHRHHYDFGLMLLDFDNFKLINDQFGHAFGDEVLQQFALAAKNALREGDIFARYGGDEFCVIFPETGFAEVQELAHKVLDATHGIELLAPSGQPVHITCSIGISMYPDHAHDKEDLFMVADNMLYRAKGSGKNAISYPQEADLVEVYKESNDQSLFIMKALETGEPIEPNYQPIVSMETGEIEVHELLMRLRQDDELISAGRFIETAEHMGLVNQMDMILIDKALADANRSGYEGVLFINLSPKAIVASEFIQRIQDLTESYQIDHERIVFEITERETVHNVALLEKFVRELRSEGFRFAIDDFGSGFSSFQYLKRFPVDFIKIEGEFINNMSKNEIDLAFVESAVSMAKSLGIETIAEFIENEETLDLVKSLGIDYAQGYLLATPQPDFSKQLDADIKTRIQTL</sequence>
<dbReference type="SUPFAM" id="SSF141868">
    <property type="entry name" value="EAL domain-like"/>
    <property type="match status" value="1"/>
</dbReference>
<dbReference type="PROSITE" id="PS50887">
    <property type="entry name" value="GGDEF"/>
    <property type="match status" value="1"/>
</dbReference>
<dbReference type="Pfam" id="PF00563">
    <property type="entry name" value="EAL"/>
    <property type="match status" value="1"/>
</dbReference>
<feature type="domain" description="EAL" evidence="3">
    <location>
        <begin position="599"/>
        <end position="849"/>
    </location>
</feature>
<dbReference type="GO" id="GO:0071111">
    <property type="term" value="F:cyclic-guanylate-specific phosphodiesterase activity"/>
    <property type="evidence" value="ECO:0007669"/>
    <property type="project" value="InterPro"/>
</dbReference>
<name>A0A410H678_9GAMM</name>
<dbReference type="InterPro" id="IPR000160">
    <property type="entry name" value="GGDEF_dom"/>
</dbReference>
<dbReference type="CDD" id="cd01949">
    <property type="entry name" value="GGDEF"/>
    <property type="match status" value="1"/>
</dbReference>
<dbReference type="SMART" id="SM00052">
    <property type="entry name" value="EAL"/>
    <property type="match status" value="1"/>
</dbReference>
<feature type="transmembrane region" description="Helical" evidence="2">
    <location>
        <begin position="168"/>
        <end position="187"/>
    </location>
</feature>
<dbReference type="PANTHER" id="PTHR33121">
    <property type="entry name" value="CYCLIC DI-GMP PHOSPHODIESTERASE PDEF"/>
    <property type="match status" value="1"/>
</dbReference>
<dbReference type="AlphaFoldDB" id="A0A410H678"/>
<dbReference type="InterPro" id="IPR035919">
    <property type="entry name" value="EAL_sf"/>
</dbReference>
<dbReference type="CDD" id="cd01948">
    <property type="entry name" value="EAL"/>
    <property type="match status" value="1"/>
</dbReference>
<dbReference type="PROSITE" id="PS50883">
    <property type="entry name" value="EAL"/>
    <property type="match status" value="1"/>
</dbReference>
<dbReference type="Gene3D" id="3.30.70.270">
    <property type="match status" value="1"/>
</dbReference>
<keyword evidence="2" id="KW-0472">Membrane</keyword>
<dbReference type="InterPro" id="IPR043128">
    <property type="entry name" value="Rev_trsase/Diguanyl_cyclase"/>
</dbReference>
<proteinExistence type="predicted"/>
<dbReference type="InterPro" id="IPR050706">
    <property type="entry name" value="Cyclic-di-GMP_PDE-like"/>
</dbReference>
<dbReference type="EMBL" id="CP035033">
    <property type="protein sequence ID" value="QAB16425.1"/>
    <property type="molecule type" value="Genomic_DNA"/>
</dbReference>
<comment type="cofactor">
    <cofactor evidence="1">
        <name>Mg(2+)</name>
        <dbReference type="ChEBI" id="CHEBI:18420"/>
    </cofactor>
</comment>
<protein>
    <submittedName>
        <fullName evidence="5">Bifunctional diguanylate cyclase/phosphodiesterase</fullName>
    </submittedName>
</protein>
<dbReference type="SUPFAM" id="SSF55073">
    <property type="entry name" value="Nucleotide cyclase"/>
    <property type="match status" value="1"/>
</dbReference>
<evidence type="ECO:0000313" key="6">
    <source>
        <dbReference type="Proteomes" id="UP000285478"/>
    </source>
</evidence>